<dbReference type="PROSITE" id="PS50086">
    <property type="entry name" value="TBC_RABGAP"/>
    <property type="match status" value="1"/>
</dbReference>
<feature type="transmembrane region" description="Helical" evidence="8">
    <location>
        <begin position="384"/>
        <end position="402"/>
    </location>
</feature>
<dbReference type="AlphaFoldDB" id="A0A812CT59"/>
<dbReference type="InterPro" id="IPR035969">
    <property type="entry name" value="Rab-GAP_TBC_sf"/>
</dbReference>
<dbReference type="FunFam" id="1.10.472.80:FF:000024">
    <property type="entry name" value="TBC1 domain family member 20"/>
    <property type="match status" value="1"/>
</dbReference>
<accession>A0A812CT59</accession>
<dbReference type="GO" id="GO:0006888">
    <property type="term" value="P:endoplasmic reticulum to Golgi vesicle-mediated transport"/>
    <property type="evidence" value="ECO:0007669"/>
    <property type="project" value="TreeGrafter"/>
</dbReference>
<keyword evidence="4 8" id="KW-1133">Transmembrane helix</keyword>
<sequence>MSTRKGKAKGPIAQKSRDHGSLRRRSTTAGQTTNEYTEPPDANTTMPSPQTPRRRRRRINVSPSKKGKYIRVKSALNSELIQVSAIRQLAISTGGLVNDHLRKKAWPLLVDLDLENIPPKPDAQLLKEHRDYTQVVLDVERSLKRFPPGMEDDKRLALQDKLIDLILRVLVRHPELHYYQGYHDICVTFLLAVGEDIAFALVDKLSTTHLRAYMDATMERTKVVMNYLNPIVAKANPELEKFLQRSEVGTMFCLSWLITWYGHVLNEYRHIVRLYDFFIACHPLMPIYLAAAIVLHREKEILSCQCEMANVHQLLSRIPDDLPFEQLISKAGDLFLQYPPTELISDSAAATAAAVRDATQAALKFAAEKKAREALVIRRQNRKLALKVTVVALSAILAGYLYSTLDVSASWEAWFHS</sequence>
<evidence type="ECO:0000256" key="4">
    <source>
        <dbReference type="ARBA" id="ARBA00022989"/>
    </source>
</evidence>
<dbReference type="GO" id="GO:0007030">
    <property type="term" value="P:Golgi organization"/>
    <property type="evidence" value="ECO:0007669"/>
    <property type="project" value="UniProtKB-ARBA"/>
</dbReference>
<reference evidence="10" key="1">
    <citation type="submission" date="2021-01" db="EMBL/GenBank/DDBJ databases">
        <authorList>
            <person name="Li R."/>
            <person name="Bekaert M."/>
        </authorList>
    </citation>
    <scope>NUCLEOTIDE SEQUENCE</scope>
    <source>
        <strain evidence="10">Farmed</strain>
    </source>
</reference>
<dbReference type="SUPFAM" id="SSF47923">
    <property type="entry name" value="Ypt/Rab-GAP domain of gyp1p"/>
    <property type="match status" value="2"/>
</dbReference>
<gene>
    <name evidence="10" type="ORF">SPHA_41327</name>
</gene>
<name>A0A812CT59_ACAPH</name>
<dbReference type="PANTHER" id="PTHR20913">
    <property type="entry name" value="TBC1 DOMAIN FAMILY MEMBER 20/GTPASE"/>
    <property type="match status" value="1"/>
</dbReference>
<evidence type="ECO:0000256" key="6">
    <source>
        <dbReference type="ARBA" id="ARBA00067516"/>
    </source>
</evidence>
<evidence type="ECO:0000313" key="10">
    <source>
        <dbReference type="EMBL" id="CAE1278418.1"/>
    </source>
</evidence>
<dbReference type="SMART" id="SM00164">
    <property type="entry name" value="TBC"/>
    <property type="match status" value="1"/>
</dbReference>
<evidence type="ECO:0000256" key="7">
    <source>
        <dbReference type="SAM" id="MobiDB-lite"/>
    </source>
</evidence>
<evidence type="ECO:0000256" key="1">
    <source>
        <dbReference type="ARBA" id="ARBA00004141"/>
    </source>
</evidence>
<feature type="region of interest" description="Disordered" evidence="7">
    <location>
        <begin position="1"/>
        <end position="66"/>
    </location>
</feature>
<evidence type="ECO:0000256" key="2">
    <source>
        <dbReference type="ARBA" id="ARBA00022468"/>
    </source>
</evidence>
<dbReference type="GO" id="GO:0005096">
    <property type="term" value="F:GTPase activator activity"/>
    <property type="evidence" value="ECO:0007669"/>
    <property type="project" value="UniProtKB-KW"/>
</dbReference>
<comment type="subcellular location">
    <subcellularLocation>
        <location evidence="1">Membrane</location>
        <topology evidence="1">Multi-pass membrane protein</topology>
    </subcellularLocation>
</comment>
<keyword evidence="11" id="KW-1185">Reference proteome</keyword>
<proteinExistence type="predicted"/>
<comment type="caution">
    <text evidence="10">The sequence shown here is derived from an EMBL/GenBank/DDBJ whole genome shotgun (WGS) entry which is preliminary data.</text>
</comment>
<feature type="domain" description="Rab-GAP TBC" evidence="9">
    <location>
        <begin position="96"/>
        <end position="282"/>
    </location>
</feature>
<dbReference type="Pfam" id="PF00566">
    <property type="entry name" value="RabGAP-TBC"/>
    <property type="match status" value="1"/>
</dbReference>
<keyword evidence="5 8" id="KW-0472">Membrane</keyword>
<dbReference type="PANTHER" id="PTHR20913:SF7">
    <property type="entry name" value="RE60063P"/>
    <property type="match status" value="1"/>
</dbReference>
<dbReference type="GO" id="GO:0016050">
    <property type="term" value="P:vesicle organization"/>
    <property type="evidence" value="ECO:0007669"/>
    <property type="project" value="UniProtKB-ARBA"/>
</dbReference>
<feature type="compositionally biased region" description="Basic residues" evidence="7">
    <location>
        <begin position="52"/>
        <end position="66"/>
    </location>
</feature>
<evidence type="ECO:0000259" key="9">
    <source>
        <dbReference type="PROSITE" id="PS50086"/>
    </source>
</evidence>
<dbReference type="EMBL" id="CAHIKZ030001979">
    <property type="protein sequence ID" value="CAE1278418.1"/>
    <property type="molecule type" value="Genomic_DNA"/>
</dbReference>
<protein>
    <recommendedName>
        <fullName evidence="6">TBC1 domain family member 20</fullName>
    </recommendedName>
</protein>
<evidence type="ECO:0000256" key="8">
    <source>
        <dbReference type="SAM" id="Phobius"/>
    </source>
</evidence>
<dbReference type="OrthoDB" id="206700at2759"/>
<dbReference type="InterPro" id="IPR000195">
    <property type="entry name" value="Rab-GAP-TBC_dom"/>
</dbReference>
<dbReference type="Gene3D" id="1.10.472.80">
    <property type="entry name" value="Ypt/Rab-GAP domain of gyp1p, domain 3"/>
    <property type="match status" value="1"/>
</dbReference>
<feature type="compositionally biased region" description="Polar residues" evidence="7">
    <location>
        <begin position="27"/>
        <end position="48"/>
    </location>
</feature>
<keyword evidence="3 8" id="KW-0812">Transmembrane</keyword>
<evidence type="ECO:0000256" key="3">
    <source>
        <dbReference type="ARBA" id="ARBA00022692"/>
    </source>
</evidence>
<dbReference type="InterPro" id="IPR045913">
    <property type="entry name" value="TBC20/Gyp8-like"/>
</dbReference>
<evidence type="ECO:0000256" key="5">
    <source>
        <dbReference type="ARBA" id="ARBA00023136"/>
    </source>
</evidence>
<organism evidence="10 11">
    <name type="scientific">Acanthosepion pharaonis</name>
    <name type="common">Pharaoh cuttlefish</name>
    <name type="synonym">Sepia pharaonis</name>
    <dbReference type="NCBI Taxonomy" id="158019"/>
    <lineage>
        <taxon>Eukaryota</taxon>
        <taxon>Metazoa</taxon>
        <taxon>Spiralia</taxon>
        <taxon>Lophotrochozoa</taxon>
        <taxon>Mollusca</taxon>
        <taxon>Cephalopoda</taxon>
        <taxon>Coleoidea</taxon>
        <taxon>Decapodiformes</taxon>
        <taxon>Sepiida</taxon>
        <taxon>Sepiina</taxon>
        <taxon>Sepiidae</taxon>
        <taxon>Acanthosepion</taxon>
    </lineage>
</organism>
<dbReference type="Proteomes" id="UP000597762">
    <property type="component" value="Unassembled WGS sequence"/>
</dbReference>
<evidence type="ECO:0000313" key="11">
    <source>
        <dbReference type="Proteomes" id="UP000597762"/>
    </source>
</evidence>
<dbReference type="Gene3D" id="1.10.8.1310">
    <property type="match status" value="1"/>
</dbReference>
<dbReference type="GO" id="GO:0005789">
    <property type="term" value="C:endoplasmic reticulum membrane"/>
    <property type="evidence" value="ECO:0007669"/>
    <property type="project" value="TreeGrafter"/>
</dbReference>
<dbReference type="FunFam" id="1.10.8.1310:FF:000001">
    <property type="entry name" value="TBC1 domain family, member 20"/>
    <property type="match status" value="1"/>
</dbReference>
<keyword evidence="2" id="KW-0343">GTPase activation</keyword>